<dbReference type="PANTHER" id="PTHR48100:SF1">
    <property type="entry name" value="HISTIDINE PHOSPHATASE FAMILY PROTEIN-RELATED"/>
    <property type="match status" value="1"/>
</dbReference>
<reference evidence="6 7" key="1">
    <citation type="submission" date="2019-07" db="EMBL/GenBank/DDBJ databases">
        <title>Whole genome shotgun sequence of Actinotalea fermentans NBRC 105374.</title>
        <authorList>
            <person name="Hosoyama A."/>
            <person name="Uohara A."/>
            <person name="Ohji S."/>
            <person name="Ichikawa N."/>
        </authorList>
    </citation>
    <scope>NUCLEOTIDE SEQUENCE [LARGE SCALE GENOMIC DNA]</scope>
    <source>
        <strain evidence="6 7">NBRC 105374</strain>
    </source>
</reference>
<accession>A0A511YWH8</accession>
<dbReference type="Pfam" id="PF00300">
    <property type="entry name" value="His_Phos_1"/>
    <property type="match status" value="1"/>
</dbReference>
<comment type="caution">
    <text evidence="6">The sequence shown here is derived from an EMBL/GenBank/DDBJ whole genome shotgun (WGS) entry which is preliminary data.</text>
</comment>
<protein>
    <recommendedName>
        <fullName evidence="8">Phosphoglycerate mutase</fullName>
    </recommendedName>
</protein>
<dbReference type="Proteomes" id="UP000321484">
    <property type="component" value="Unassembled WGS sequence"/>
</dbReference>
<dbReference type="SMART" id="SM00855">
    <property type="entry name" value="PGAM"/>
    <property type="match status" value="1"/>
</dbReference>
<dbReference type="InterPro" id="IPR050275">
    <property type="entry name" value="PGM_Phosphatase"/>
</dbReference>
<dbReference type="GO" id="GO:0005737">
    <property type="term" value="C:cytoplasm"/>
    <property type="evidence" value="ECO:0007669"/>
    <property type="project" value="TreeGrafter"/>
</dbReference>
<dbReference type="PANTHER" id="PTHR48100">
    <property type="entry name" value="BROAD-SPECIFICITY PHOSPHATASE YOR283W-RELATED"/>
    <property type="match status" value="1"/>
</dbReference>
<dbReference type="InterPro" id="IPR013078">
    <property type="entry name" value="His_Pase_superF_clade-1"/>
</dbReference>
<evidence type="ECO:0000313" key="7">
    <source>
        <dbReference type="Proteomes" id="UP000321484"/>
    </source>
</evidence>
<dbReference type="PROSITE" id="PS00175">
    <property type="entry name" value="PG_MUTASE"/>
    <property type="match status" value="1"/>
</dbReference>
<keyword evidence="2" id="KW-0413">Isomerase</keyword>
<proteinExistence type="predicted"/>
<dbReference type="GO" id="GO:0016791">
    <property type="term" value="F:phosphatase activity"/>
    <property type="evidence" value="ECO:0007669"/>
    <property type="project" value="TreeGrafter"/>
</dbReference>
<feature type="active site" description="Tele-phosphohistidine intermediate" evidence="3">
    <location>
        <position position="16"/>
    </location>
</feature>
<name>A0A511YWH8_9CELL</name>
<evidence type="ECO:0000313" key="6">
    <source>
        <dbReference type="EMBL" id="GEN79560.1"/>
    </source>
</evidence>
<evidence type="ECO:0000256" key="4">
    <source>
        <dbReference type="PIRSR" id="PIRSR613078-2"/>
    </source>
</evidence>
<dbReference type="AlphaFoldDB" id="A0A511YWH8"/>
<feature type="binding site" evidence="4">
    <location>
        <position position="65"/>
    </location>
    <ligand>
        <name>substrate</name>
    </ligand>
</feature>
<gene>
    <name evidence="6" type="ORF">AFE02nite_12940</name>
</gene>
<evidence type="ECO:0000256" key="2">
    <source>
        <dbReference type="ARBA" id="ARBA00023235"/>
    </source>
</evidence>
<feature type="binding site" evidence="4">
    <location>
        <begin position="15"/>
        <end position="22"/>
    </location>
    <ligand>
        <name>substrate</name>
    </ligand>
</feature>
<keyword evidence="7" id="KW-1185">Reference proteome</keyword>
<dbReference type="EMBL" id="BJYK01000002">
    <property type="protein sequence ID" value="GEN79560.1"/>
    <property type="molecule type" value="Genomic_DNA"/>
</dbReference>
<feature type="region of interest" description="Disordered" evidence="5">
    <location>
        <begin position="197"/>
        <end position="230"/>
    </location>
</feature>
<sequence>MPTVAGMSGTLYLVRHGQTVYNVEGRLQGWCDSPLTTPGVAGVRDTAERLADRAFVAAYVSPSPRTRATAELLLAHHRHVPVREMPDLREFGFGRAEGEREVDLLPELDPYDMWLGIVDGTFAGFPGGETGERFRARVLRGFRAIEARHPQGEVLVVSHCLTLMSYLATIDPARTAPPRNAGVAVVELAPRRLVSIESREPGPGEAGPRTAGTVGTVGTVGEGELTRSTA</sequence>
<evidence type="ECO:0000256" key="5">
    <source>
        <dbReference type="SAM" id="MobiDB-lite"/>
    </source>
</evidence>
<dbReference type="Gene3D" id="3.40.50.1240">
    <property type="entry name" value="Phosphoglycerate mutase-like"/>
    <property type="match status" value="1"/>
</dbReference>
<keyword evidence="1" id="KW-0324">Glycolysis</keyword>
<feature type="active site" description="Proton donor/acceptor" evidence="3">
    <location>
        <position position="90"/>
    </location>
</feature>
<feature type="compositionally biased region" description="Low complexity" evidence="5">
    <location>
        <begin position="212"/>
        <end position="223"/>
    </location>
</feature>
<dbReference type="InterPro" id="IPR001345">
    <property type="entry name" value="PG/BPGM_mutase_AS"/>
</dbReference>
<dbReference type="SUPFAM" id="SSF53254">
    <property type="entry name" value="Phosphoglycerate mutase-like"/>
    <property type="match status" value="1"/>
</dbReference>
<dbReference type="CDD" id="cd07067">
    <property type="entry name" value="HP_PGM_like"/>
    <property type="match status" value="1"/>
</dbReference>
<evidence type="ECO:0008006" key="8">
    <source>
        <dbReference type="Google" id="ProtNLM"/>
    </source>
</evidence>
<organism evidence="6 7">
    <name type="scientific">Actinotalea fermentans</name>
    <dbReference type="NCBI Taxonomy" id="43671"/>
    <lineage>
        <taxon>Bacteria</taxon>
        <taxon>Bacillati</taxon>
        <taxon>Actinomycetota</taxon>
        <taxon>Actinomycetes</taxon>
        <taxon>Micrococcales</taxon>
        <taxon>Cellulomonadaceae</taxon>
        <taxon>Actinotalea</taxon>
    </lineage>
</organism>
<evidence type="ECO:0000256" key="3">
    <source>
        <dbReference type="PIRSR" id="PIRSR613078-1"/>
    </source>
</evidence>
<dbReference type="InterPro" id="IPR029033">
    <property type="entry name" value="His_PPase_superfam"/>
</dbReference>
<evidence type="ECO:0000256" key="1">
    <source>
        <dbReference type="ARBA" id="ARBA00023152"/>
    </source>
</evidence>